<dbReference type="Pfam" id="PF00144">
    <property type="entry name" value="Beta-lactamase"/>
    <property type="match status" value="1"/>
</dbReference>
<organism evidence="2 3">
    <name type="scientific">Phragmitibacter flavus</name>
    <dbReference type="NCBI Taxonomy" id="2576071"/>
    <lineage>
        <taxon>Bacteria</taxon>
        <taxon>Pseudomonadati</taxon>
        <taxon>Verrucomicrobiota</taxon>
        <taxon>Verrucomicrobiia</taxon>
        <taxon>Verrucomicrobiales</taxon>
        <taxon>Verrucomicrobiaceae</taxon>
        <taxon>Phragmitibacter</taxon>
    </lineage>
</organism>
<sequence length="389" mass="42017">MPPTTADLLAALTPEFERNFSERNELGASISIHHRGVEILNLSHGIANPADQTPWTADTLVPVWSATKGPAAVATLHALHTSNLTLDQPVAHLWPDFAKAGKSTITFAQLLSHNGGLSPLDEKVSIEDFDAVIQTIENQTPNSAPGTQQAYHARTFGFLLDQIVRLATSAPTLGHYFDETFRRPMNLDFWIGLPSEQSPRVAQLQPAKIKAGTQPDAFMKAFTQPGSLTQRTFASPTGLGSVRDLNRPEIQQLGLASFGGVGSARGLSAFYAMLANKGQWQDQTLVPSTILTQLETTLSQQTDAVLQSPVAFAAGVMRDPVNEDGQKTRQIYSLSPRAFGHPGAGGSLAFADPARQLSFAYVMNQMETGALPNEKSLSLIRLLDQIWPA</sequence>
<dbReference type="AlphaFoldDB" id="A0A5R8KAH2"/>
<dbReference type="PANTHER" id="PTHR43319">
    <property type="entry name" value="BETA-LACTAMASE-RELATED"/>
    <property type="match status" value="1"/>
</dbReference>
<proteinExistence type="predicted"/>
<dbReference type="RefSeq" id="WP_138087709.1">
    <property type="nucleotide sequence ID" value="NZ_VAUV01000014.1"/>
</dbReference>
<reference evidence="2 3" key="1">
    <citation type="submission" date="2019-05" db="EMBL/GenBank/DDBJ databases">
        <title>Verrucobacter flavum gen. nov., sp. nov. a new member of the family Verrucomicrobiaceae.</title>
        <authorList>
            <person name="Szuroczki S."/>
            <person name="Abbaszade G."/>
            <person name="Szabo A."/>
            <person name="Felfoldi T."/>
            <person name="Schumann P."/>
            <person name="Boka K."/>
            <person name="Keki Z."/>
            <person name="Toumi M."/>
            <person name="Toth E."/>
        </authorList>
    </citation>
    <scope>NUCLEOTIDE SEQUENCE [LARGE SCALE GENOMIC DNA]</scope>
    <source>
        <strain evidence="2 3">MG-N-17</strain>
    </source>
</reference>
<accession>A0A5R8KAH2</accession>
<evidence type="ECO:0000313" key="2">
    <source>
        <dbReference type="EMBL" id="TLD69294.1"/>
    </source>
</evidence>
<dbReference type="Proteomes" id="UP000306196">
    <property type="component" value="Unassembled WGS sequence"/>
</dbReference>
<dbReference type="Gene3D" id="3.40.710.10">
    <property type="entry name" value="DD-peptidase/beta-lactamase superfamily"/>
    <property type="match status" value="1"/>
</dbReference>
<evidence type="ECO:0000313" key="3">
    <source>
        <dbReference type="Proteomes" id="UP000306196"/>
    </source>
</evidence>
<comment type="caution">
    <text evidence="2">The sequence shown here is derived from an EMBL/GenBank/DDBJ whole genome shotgun (WGS) entry which is preliminary data.</text>
</comment>
<name>A0A5R8KAH2_9BACT</name>
<dbReference type="EMBL" id="VAUV01000014">
    <property type="protein sequence ID" value="TLD69294.1"/>
    <property type="molecule type" value="Genomic_DNA"/>
</dbReference>
<feature type="domain" description="Beta-lactamase-related" evidence="1">
    <location>
        <begin position="16"/>
        <end position="369"/>
    </location>
</feature>
<dbReference type="InterPro" id="IPR052907">
    <property type="entry name" value="Beta-lactamase/esterase"/>
</dbReference>
<protein>
    <submittedName>
        <fullName evidence="2">Beta-lactamase family protein</fullName>
    </submittedName>
</protein>
<dbReference type="InterPro" id="IPR001466">
    <property type="entry name" value="Beta-lactam-related"/>
</dbReference>
<dbReference type="InterPro" id="IPR012338">
    <property type="entry name" value="Beta-lactam/transpept-like"/>
</dbReference>
<keyword evidence="3" id="KW-1185">Reference proteome</keyword>
<gene>
    <name evidence="2" type="ORF">FEM03_18145</name>
</gene>
<evidence type="ECO:0000259" key="1">
    <source>
        <dbReference type="Pfam" id="PF00144"/>
    </source>
</evidence>
<dbReference type="SUPFAM" id="SSF56601">
    <property type="entry name" value="beta-lactamase/transpeptidase-like"/>
    <property type="match status" value="1"/>
</dbReference>
<dbReference type="OrthoDB" id="9770183at2"/>
<dbReference type="PANTHER" id="PTHR43319:SF3">
    <property type="entry name" value="BETA-LACTAMASE-RELATED DOMAIN-CONTAINING PROTEIN"/>
    <property type="match status" value="1"/>
</dbReference>